<dbReference type="InterPro" id="IPR008922">
    <property type="entry name" value="Di-copper_centre_dom_sf"/>
</dbReference>
<dbReference type="InterPro" id="IPR014756">
    <property type="entry name" value="Ig_E-set"/>
</dbReference>
<proteinExistence type="inferred from homology"/>
<dbReference type="GO" id="GO:0006582">
    <property type="term" value="P:melanin metabolic process"/>
    <property type="evidence" value="ECO:0007669"/>
    <property type="project" value="UniProtKB-ARBA"/>
</dbReference>
<feature type="compositionally biased region" description="Low complexity" evidence="5">
    <location>
        <begin position="41"/>
        <end position="59"/>
    </location>
</feature>
<name>A0A226EQM0_FOLCA</name>
<dbReference type="Gene3D" id="1.10.1280.10">
    <property type="entry name" value="Di-copper center containing domain from catechol oxidase"/>
    <property type="match status" value="1"/>
</dbReference>
<evidence type="ECO:0000259" key="7">
    <source>
        <dbReference type="Pfam" id="PF03723"/>
    </source>
</evidence>
<dbReference type="SUPFAM" id="SSF48056">
    <property type="entry name" value="Di-copper centre-containing domain"/>
    <property type="match status" value="1"/>
</dbReference>
<dbReference type="EMBL" id="LNIX01000002">
    <property type="protein sequence ID" value="OXA59799.1"/>
    <property type="molecule type" value="Genomic_DNA"/>
</dbReference>
<dbReference type="PANTHER" id="PTHR11511">
    <property type="entry name" value="LARVAL STORAGE PROTEIN/PHENOLOXIDASE"/>
    <property type="match status" value="1"/>
</dbReference>
<evidence type="ECO:0000256" key="5">
    <source>
        <dbReference type="SAM" id="MobiDB-lite"/>
    </source>
</evidence>
<feature type="domain" description="Hemocyanin middle" evidence="6">
    <location>
        <begin position="74"/>
        <end position="293"/>
    </location>
</feature>
<dbReference type="InterPro" id="IPR000896">
    <property type="entry name" value="Hemocyanin/hexamerin_mid_dom"/>
</dbReference>
<gene>
    <name evidence="8" type="ORF">Fcan01_05367</name>
</gene>
<evidence type="ECO:0000313" key="9">
    <source>
        <dbReference type="Proteomes" id="UP000198287"/>
    </source>
</evidence>
<reference evidence="8 9" key="1">
    <citation type="submission" date="2015-12" db="EMBL/GenBank/DDBJ databases">
        <title>The genome of Folsomia candida.</title>
        <authorList>
            <person name="Faddeeva A."/>
            <person name="Derks M.F."/>
            <person name="Anvar Y."/>
            <person name="Smit S."/>
            <person name="Van Straalen N."/>
            <person name="Roelofs D."/>
        </authorList>
    </citation>
    <scope>NUCLEOTIDE SEQUENCE [LARGE SCALE GENOMIC DNA]</scope>
    <source>
        <strain evidence="8 9">VU population</strain>
        <tissue evidence="8">Whole body</tissue>
    </source>
</reference>
<evidence type="ECO:0000259" key="6">
    <source>
        <dbReference type="Pfam" id="PF00372"/>
    </source>
</evidence>
<keyword evidence="4" id="KW-0186">Copper</keyword>
<keyword evidence="9" id="KW-1185">Reference proteome</keyword>
<dbReference type="InterPro" id="IPR013788">
    <property type="entry name" value="Hemocyanin/hexamerin"/>
</dbReference>
<feature type="region of interest" description="Disordered" evidence="5">
    <location>
        <begin position="1"/>
        <end position="59"/>
    </location>
</feature>
<comment type="similarity">
    <text evidence="2">Belongs to the tyrosinase family.</text>
</comment>
<dbReference type="AlphaFoldDB" id="A0A226EQM0"/>
<dbReference type="PROSITE" id="PS00209">
    <property type="entry name" value="HEMOCYANIN_1"/>
    <property type="match status" value="1"/>
</dbReference>
<dbReference type="InterPro" id="IPR005203">
    <property type="entry name" value="Hemocyanin_C"/>
</dbReference>
<protein>
    <submittedName>
        <fullName evidence="8">Phenoloxidase subunit 1</fullName>
    </submittedName>
</protein>
<dbReference type="OrthoDB" id="8119704at2759"/>
<evidence type="ECO:0000256" key="2">
    <source>
        <dbReference type="ARBA" id="ARBA00009928"/>
    </source>
</evidence>
<dbReference type="InterPro" id="IPR037020">
    <property type="entry name" value="Hemocyanin_C_sf"/>
</dbReference>
<accession>A0A226EQM0</accession>
<evidence type="ECO:0000313" key="8">
    <source>
        <dbReference type="EMBL" id="OXA59799.1"/>
    </source>
</evidence>
<feature type="compositionally biased region" description="Polar residues" evidence="5">
    <location>
        <begin position="8"/>
        <end position="17"/>
    </location>
</feature>
<dbReference type="Pfam" id="PF00372">
    <property type="entry name" value="Hemocyanin_M"/>
    <property type="match status" value="1"/>
</dbReference>
<sequence>MFAAKDQVTVQNGVQQSRQKRQFAPWWQRQQFPQRQPPQPQQQFPQQFVQPQPQPSVSSQQCVTLDETVGRDNGPDNALWYFREDIQLNAHHFVWHLIFPTSSGQPISRRGELFYMVHHDLLARYSTERLANGLTPVEPAPLFLDWNSVLAEGYNPHLTDAISSQFWAPRPANVQLNANTLNRDVGTRLQNLATYRQRIVDLLTTGSVNVNGRFVPLSNADNINILGDMFEASVFSINPTYYGQPGLHNDGHFVIASILGNFPAGSLGVMAHSATAMRDMIFYRIHKGVDNLFSAYKNTFLPPYVLSTGDYPLIFDGVRINSVAVQSAAAQSSPNRLGTFWNRRQFNLQGGLDFNPNNVNGAPTISVCAKHLDHEEFTYQIQVDNNRNRVTNGFVRIFMAPRYKSLASQERYTFNEQRGLFFTMDSFIQPLQPGANMITRRSIDSTLTVPWQSSVQQLRQDVINGRTGAVNCECGFPHHLLLPKGTEEGMAFDLFVMITNADTDFVQGTSQSQFGQCIPSHIHCGILGQPYPDAKPLGYPFDRRPFITQVQTQDANGNPVVTNIPPSNLESYVAAVPNMGTSQVIITHRNIQIVQ</sequence>
<dbReference type="Gene3D" id="2.60.40.1520">
    <property type="entry name" value="Hemocyanin, C-terminal domain"/>
    <property type="match status" value="1"/>
</dbReference>
<dbReference type="GO" id="GO:0004503">
    <property type="term" value="F:tyrosinase activity"/>
    <property type="evidence" value="ECO:0007669"/>
    <property type="project" value="UniProtKB-ARBA"/>
</dbReference>
<dbReference type="GO" id="GO:0046872">
    <property type="term" value="F:metal ion binding"/>
    <property type="evidence" value="ECO:0007669"/>
    <property type="project" value="UniProtKB-KW"/>
</dbReference>
<evidence type="ECO:0000256" key="1">
    <source>
        <dbReference type="ARBA" id="ARBA00001973"/>
    </source>
</evidence>
<keyword evidence="3" id="KW-0479">Metal-binding</keyword>
<dbReference type="Proteomes" id="UP000198287">
    <property type="component" value="Unassembled WGS sequence"/>
</dbReference>
<evidence type="ECO:0000256" key="3">
    <source>
        <dbReference type="ARBA" id="ARBA00022723"/>
    </source>
</evidence>
<feature type="domain" description="Hemocyanin C-terminal" evidence="7">
    <location>
        <begin position="313"/>
        <end position="554"/>
    </location>
</feature>
<dbReference type="OMA" id="ITHRNIQ"/>
<dbReference type="PRINTS" id="PR00187">
    <property type="entry name" value="HAEMOCYANIN"/>
</dbReference>
<comment type="caution">
    <text evidence="8">The sequence shown here is derived from an EMBL/GenBank/DDBJ whole genome shotgun (WGS) entry which is preliminary data.</text>
</comment>
<dbReference type="Pfam" id="PF03723">
    <property type="entry name" value="Hemocyanin_C"/>
    <property type="match status" value="1"/>
</dbReference>
<evidence type="ECO:0000256" key="4">
    <source>
        <dbReference type="ARBA" id="ARBA00023008"/>
    </source>
</evidence>
<organism evidence="8 9">
    <name type="scientific">Folsomia candida</name>
    <name type="common">Springtail</name>
    <dbReference type="NCBI Taxonomy" id="158441"/>
    <lineage>
        <taxon>Eukaryota</taxon>
        <taxon>Metazoa</taxon>
        <taxon>Ecdysozoa</taxon>
        <taxon>Arthropoda</taxon>
        <taxon>Hexapoda</taxon>
        <taxon>Collembola</taxon>
        <taxon>Entomobryomorpha</taxon>
        <taxon>Isotomoidea</taxon>
        <taxon>Isotomidae</taxon>
        <taxon>Proisotominae</taxon>
        <taxon>Folsomia</taxon>
    </lineage>
</organism>
<comment type="cofactor">
    <cofactor evidence="1">
        <name>Cu(2+)</name>
        <dbReference type="ChEBI" id="CHEBI:29036"/>
    </cofactor>
</comment>
<dbReference type="STRING" id="158441.A0A226EQM0"/>
<dbReference type="SUPFAM" id="SSF81296">
    <property type="entry name" value="E set domains"/>
    <property type="match status" value="1"/>
</dbReference>
<dbReference type="PANTHER" id="PTHR11511:SF4">
    <property type="entry name" value="PHENOLOXIDASE 2-RELATED"/>
    <property type="match status" value="1"/>
</dbReference>